<feature type="transmembrane region" description="Helical" evidence="6">
    <location>
        <begin position="209"/>
        <end position="232"/>
    </location>
</feature>
<feature type="transmembrane region" description="Helical" evidence="6">
    <location>
        <begin position="135"/>
        <end position="158"/>
    </location>
</feature>
<comment type="caution">
    <text evidence="7">The sequence shown here is derived from an EMBL/GenBank/DDBJ whole genome shotgun (WGS) entry which is preliminary data.</text>
</comment>
<feature type="transmembrane region" description="Helical" evidence="6">
    <location>
        <begin position="314"/>
        <end position="332"/>
    </location>
</feature>
<dbReference type="Pfam" id="PF07168">
    <property type="entry name" value="Ureide_permease"/>
    <property type="match status" value="2"/>
</dbReference>
<feature type="transmembrane region" description="Helical" evidence="6">
    <location>
        <begin position="281"/>
        <end position="302"/>
    </location>
</feature>
<feature type="transmembrane region" description="Helical" evidence="6">
    <location>
        <begin position="253"/>
        <end position="275"/>
    </location>
</feature>
<keyword evidence="8" id="KW-1185">Reference proteome</keyword>
<evidence type="ECO:0000256" key="6">
    <source>
        <dbReference type="SAM" id="Phobius"/>
    </source>
</evidence>
<dbReference type="GO" id="GO:0016020">
    <property type="term" value="C:membrane"/>
    <property type="evidence" value="ECO:0007669"/>
    <property type="project" value="UniProtKB-SubCell"/>
</dbReference>
<dbReference type="AlphaFoldDB" id="A0A9X1KZ56"/>
<protein>
    <submittedName>
        <fullName evidence="7">Multidrug DMT transporter permease</fullName>
    </submittedName>
</protein>
<keyword evidence="4 6" id="KW-1133">Transmembrane helix</keyword>
<accession>A0A9X1KZ56</accession>
<dbReference type="InterPro" id="IPR010651">
    <property type="entry name" value="Sugar_transport"/>
</dbReference>
<comment type="subcellular location">
    <subcellularLocation>
        <location evidence="1">Membrane</location>
        <topology evidence="1">Multi-pass membrane protein</topology>
    </subcellularLocation>
</comment>
<feature type="transmembrane region" description="Helical" evidence="6">
    <location>
        <begin position="6"/>
        <end position="27"/>
    </location>
</feature>
<organism evidence="7 8">
    <name type="scientific">Fulvivirga sedimenti</name>
    <dbReference type="NCBI Taxonomy" id="2879465"/>
    <lineage>
        <taxon>Bacteria</taxon>
        <taxon>Pseudomonadati</taxon>
        <taxon>Bacteroidota</taxon>
        <taxon>Cytophagia</taxon>
        <taxon>Cytophagales</taxon>
        <taxon>Fulvivirgaceae</taxon>
        <taxon>Fulvivirga</taxon>
    </lineage>
</organism>
<dbReference type="InterPro" id="IPR009834">
    <property type="entry name" value="Ureide_permease"/>
</dbReference>
<dbReference type="PANTHER" id="PTHR16119:SF17">
    <property type="entry name" value="TRANSMEMBRANE PROTEIN 144"/>
    <property type="match status" value="1"/>
</dbReference>
<sequence>MVIVNSYLLAVFLCVVTMLCWGSWANTQKLASKEWKFQLFYWDYSFGVLLLTLILAFTLGSTGTEGRGFLQDIGMADSSSIWSAILGGIVFNLANILLVAAIDIAGMAVAFPVGIGLALVIGVITNYLGKPEGDPWLLFSGVAFVTLAIIIDAVAYGKLPSSADGNSQKLKGLVLSVIAGIAMGFFYRFVVDSMATDFANPEPGKLTPYTALVFFSAGLLVSNFIFVTAIMFRPFAGDKVAPFDYFRKGNARLHLIGILGGMIWSLGMSLSILASGAAGPAISYGLGQGATMVAAFWGVYIWKEFKDAPKGTGRLLNTMFFFFIVGLILIIASRV</sequence>
<feature type="transmembrane region" description="Helical" evidence="6">
    <location>
        <begin position="80"/>
        <end position="102"/>
    </location>
</feature>
<feature type="transmembrane region" description="Helical" evidence="6">
    <location>
        <begin position="170"/>
        <end position="189"/>
    </location>
</feature>
<keyword evidence="3 6" id="KW-0812">Transmembrane</keyword>
<evidence type="ECO:0000256" key="1">
    <source>
        <dbReference type="ARBA" id="ARBA00004141"/>
    </source>
</evidence>
<feature type="transmembrane region" description="Helical" evidence="6">
    <location>
        <begin position="109"/>
        <end position="129"/>
    </location>
</feature>
<evidence type="ECO:0000256" key="3">
    <source>
        <dbReference type="ARBA" id="ARBA00022692"/>
    </source>
</evidence>
<proteinExistence type="inferred from homology"/>
<feature type="transmembrane region" description="Helical" evidence="6">
    <location>
        <begin position="39"/>
        <end position="60"/>
    </location>
</feature>
<dbReference type="Proteomes" id="UP001139409">
    <property type="component" value="Unassembled WGS sequence"/>
</dbReference>
<evidence type="ECO:0000256" key="4">
    <source>
        <dbReference type="ARBA" id="ARBA00022989"/>
    </source>
</evidence>
<evidence type="ECO:0000256" key="5">
    <source>
        <dbReference type="ARBA" id="ARBA00023136"/>
    </source>
</evidence>
<dbReference type="PANTHER" id="PTHR16119">
    <property type="entry name" value="TRANSMEMBRANE PROTEIN 144"/>
    <property type="match status" value="1"/>
</dbReference>
<dbReference type="GO" id="GO:0015144">
    <property type="term" value="F:carbohydrate transmembrane transporter activity"/>
    <property type="evidence" value="ECO:0007669"/>
    <property type="project" value="InterPro"/>
</dbReference>
<reference evidence="7" key="1">
    <citation type="submission" date="2021-09" db="EMBL/GenBank/DDBJ databases">
        <title>Fulvivirga sp. isolated from coastal sediment.</title>
        <authorList>
            <person name="Yu H."/>
        </authorList>
    </citation>
    <scope>NUCLEOTIDE SEQUENCE</scope>
    <source>
        <strain evidence="7">1062</strain>
    </source>
</reference>
<dbReference type="EMBL" id="JAIXNE010000001">
    <property type="protein sequence ID" value="MCA6074326.1"/>
    <property type="molecule type" value="Genomic_DNA"/>
</dbReference>
<evidence type="ECO:0000256" key="2">
    <source>
        <dbReference type="ARBA" id="ARBA00006117"/>
    </source>
</evidence>
<evidence type="ECO:0000313" key="8">
    <source>
        <dbReference type="Proteomes" id="UP001139409"/>
    </source>
</evidence>
<comment type="similarity">
    <text evidence="2">Belongs to the GRP transporter (TC 2.A.7.5) family.</text>
</comment>
<keyword evidence="5 6" id="KW-0472">Membrane</keyword>
<gene>
    <name evidence="7" type="ORF">LDX50_05575</name>
</gene>
<evidence type="ECO:0000313" key="7">
    <source>
        <dbReference type="EMBL" id="MCA6074326.1"/>
    </source>
</evidence>
<dbReference type="RefSeq" id="WP_225697421.1">
    <property type="nucleotide sequence ID" value="NZ_JAIXNE010000001.1"/>
</dbReference>
<name>A0A9X1KZ56_9BACT</name>